<comment type="caution">
    <text evidence="6">The sequence shown here is derived from an EMBL/GenBank/DDBJ whole genome shotgun (WGS) entry which is preliminary data.</text>
</comment>
<feature type="compositionally biased region" description="Low complexity" evidence="3">
    <location>
        <begin position="570"/>
        <end position="586"/>
    </location>
</feature>
<dbReference type="PANTHER" id="PTHR10073:SF52">
    <property type="entry name" value="MISMATCH REPAIR ENDONUCLEASE PMS2"/>
    <property type="match status" value="1"/>
</dbReference>
<dbReference type="InterPro" id="IPR037198">
    <property type="entry name" value="MutL_C_sf"/>
</dbReference>
<dbReference type="InterPro" id="IPR014762">
    <property type="entry name" value="DNA_mismatch_repair_CS"/>
</dbReference>
<dbReference type="PROSITE" id="PS00058">
    <property type="entry name" value="DNA_MISMATCH_REPAIR_1"/>
    <property type="match status" value="1"/>
</dbReference>
<feature type="region of interest" description="Disordered" evidence="3">
    <location>
        <begin position="1005"/>
        <end position="1029"/>
    </location>
</feature>
<feature type="compositionally biased region" description="Basic and acidic residues" evidence="3">
    <location>
        <begin position="672"/>
        <end position="698"/>
    </location>
</feature>
<dbReference type="Gene3D" id="3.30.1370.100">
    <property type="entry name" value="MutL, C-terminal domain, regulatory subdomain"/>
    <property type="match status" value="1"/>
</dbReference>
<dbReference type="SMART" id="SM01340">
    <property type="entry name" value="DNA_mis_repair"/>
    <property type="match status" value="1"/>
</dbReference>
<dbReference type="SUPFAM" id="SSF118116">
    <property type="entry name" value="DNA mismatch repair protein MutL"/>
    <property type="match status" value="2"/>
</dbReference>
<feature type="compositionally biased region" description="Acidic residues" evidence="3">
    <location>
        <begin position="731"/>
        <end position="741"/>
    </location>
</feature>
<reference evidence="6 7" key="1">
    <citation type="submission" date="2024-04" db="EMBL/GenBank/DDBJ databases">
        <title>Phyllosticta paracitricarpa is synonymous to the EU quarantine fungus P. citricarpa based on phylogenomic analyses.</title>
        <authorList>
            <consortium name="Lawrence Berkeley National Laboratory"/>
            <person name="Van Ingen-Buijs V.A."/>
            <person name="Van Westerhoven A.C."/>
            <person name="Haridas S."/>
            <person name="Skiadas P."/>
            <person name="Martin F."/>
            <person name="Groenewald J.Z."/>
            <person name="Crous P.W."/>
            <person name="Seidl M.F."/>
        </authorList>
    </citation>
    <scope>NUCLEOTIDE SEQUENCE [LARGE SCALE GENOMIC DNA]</scope>
    <source>
        <strain evidence="6 7">CBS 122670</strain>
    </source>
</reference>
<feature type="region of interest" description="Disordered" evidence="3">
    <location>
        <begin position="866"/>
        <end position="886"/>
    </location>
</feature>
<feature type="compositionally biased region" description="Acidic residues" evidence="3">
    <location>
        <begin position="639"/>
        <end position="650"/>
    </location>
</feature>
<keyword evidence="7" id="KW-1185">Reference proteome</keyword>
<feature type="compositionally biased region" description="Basic and acidic residues" evidence="3">
    <location>
        <begin position="438"/>
        <end position="466"/>
    </location>
</feature>
<dbReference type="InterPro" id="IPR002099">
    <property type="entry name" value="MutL/Mlh/PMS"/>
</dbReference>
<dbReference type="PANTHER" id="PTHR10073">
    <property type="entry name" value="DNA MISMATCH REPAIR PROTEIN MLH, PMS, MUTL"/>
    <property type="match status" value="1"/>
</dbReference>
<organism evidence="6 7">
    <name type="scientific">Phyllosticta citricarpa</name>
    <dbReference type="NCBI Taxonomy" id="55181"/>
    <lineage>
        <taxon>Eukaryota</taxon>
        <taxon>Fungi</taxon>
        <taxon>Dikarya</taxon>
        <taxon>Ascomycota</taxon>
        <taxon>Pezizomycotina</taxon>
        <taxon>Dothideomycetes</taxon>
        <taxon>Dothideomycetes incertae sedis</taxon>
        <taxon>Botryosphaeriales</taxon>
        <taxon>Phyllostictaceae</taxon>
        <taxon>Phyllosticta</taxon>
    </lineage>
</organism>
<evidence type="ECO:0000313" key="6">
    <source>
        <dbReference type="EMBL" id="KAK7531215.1"/>
    </source>
</evidence>
<dbReference type="InterPro" id="IPR014790">
    <property type="entry name" value="MutL_C"/>
</dbReference>
<evidence type="ECO:0000259" key="4">
    <source>
        <dbReference type="SMART" id="SM00853"/>
    </source>
</evidence>
<feature type="compositionally biased region" description="Gly residues" evidence="3">
    <location>
        <begin position="614"/>
        <end position="623"/>
    </location>
</feature>
<feature type="domain" description="MutL C-terminal dimerisation" evidence="4">
    <location>
        <begin position="851"/>
        <end position="1049"/>
    </location>
</feature>
<dbReference type="InterPro" id="IPR038973">
    <property type="entry name" value="MutL/Mlh/Pms-like"/>
</dbReference>
<gene>
    <name evidence="6" type="ORF">IWX46DRAFT_558074</name>
</gene>
<evidence type="ECO:0000256" key="3">
    <source>
        <dbReference type="SAM" id="MobiDB-lite"/>
    </source>
</evidence>
<evidence type="ECO:0000256" key="2">
    <source>
        <dbReference type="ARBA" id="ARBA00022763"/>
    </source>
</evidence>
<dbReference type="SMART" id="SM00853">
    <property type="entry name" value="MutL_C"/>
    <property type="match status" value="1"/>
</dbReference>
<dbReference type="Pfam" id="PF01119">
    <property type="entry name" value="DNA_mis_repair"/>
    <property type="match status" value="1"/>
</dbReference>
<evidence type="ECO:0000256" key="1">
    <source>
        <dbReference type="ARBA" id="ARBA00006082"/>
    </source>
</evidence>
<dbReference type="CDD" id="cd03484">
    <property type="entry name" value="MutL_Trans_hPMS_2_like"/>
    <property type="match status" value="1"/>
</dbReference>
<accession>A0ABR1L992</accession>
<dbReference type="InterPro" id="IPR042121">
    <property type="entry name" value="MutL_C_regsub"/>
</dbReference>
<keyword evidence="2" id="KW-0227">DNA damage</keyword>
<dbReference type="Pfam" id="PF08676">
    <property type="entry name" value="MutL_C"/>
    <property type="match status" value="1"/>
</dbReference>
<name>A0ABR1L992_9PEZI</name>
<dbReference type="InterPro" id="IPR020568">
    <property type="entry name" value="Ribosomal_Su5_D2-typ_SF"/>
</dbReference>
<feature type="region of interest" description="Disordered" evidence="3">
    <location>
        <begin position="363"/>
        <end position="415"/>
    </location>
</feature>
<feature type="compositionally biased region" description="Polar residues" evidence="3">
    <location>
        <begin position="544"/>
        <end position="553"/>
    </location>
</feature>
<dbReference type="InterPro" id="IPR013507">
    <property type="entry name" value="DNA_mismatch_S5_2-like"/>
</dbReference>
<evidence type="ECO:0000313" key="7">
    <source>
        <dbReference type="Proteomes" id="UP001365128"/>
    </source>
</evidence>
<dbReference type="NCBIfam" id="TIGR00585">
    <property type="entry name" value="mutl"/>
    <property type="match status" value="1"/>
</dbReference>
<dbReference type="InterPro" id="IPR014721">
    <property type="entry name" value="Ribsml_uS5_D2-typ_fold_subgr"/>
</dbReference>
<feature type="region of interest" description="Disordered" evidence="3">
    <location>
        <begin position="429"/>
        <end position="751"/>
    </location>
</feature>
<feature type="compositionally biased region" description="Acidic residues" evidence="3">
    <location>
        <begin position="660"/>
        <end position="671"/>
    </location>
</feature>
<feature type="region of interest" description="Disordered" evidence="3">
    <location>
        <begin position="1106"/>
        <end position="1132"/>
    </location>
</feature>
<dbReference type="SUPFAM" id="SSF54211">
    <property type="entry name" value="Ribosomal protein S5 domain 2-like"/>
    <property type="match status" value="1"/>
</dbReference>
<protein>
    <submittedName>
        <fullName evidence="6">DNA mismatch repair protein-like protein pms1</fullName>
    </submittedName>
</protein>
<dbReference type="Gene3D" id="3.30.230.10">
    <property type="match status" value="1"/>
</dbReference>
<dbReference type="SUPFAM" id="SSF55874">
    <property type="entry name" value="ATPase domain of HSP90 chaperone/DNA topoisomerase II/histidine kinase"/>
    <property type="match status" value="1"/>
</dbReference>
<dbReference type="InterPro" id="IPR042120">
    <property type="entry name" value="MutL_C_dimsub"/>
</dbReference>
<dbReference type="Gene3D" id="3.30.565.10">
    <property type="entry name" value="Histidine kinase-like ATPase, C-terminal domain"/>
    <property type="match status" value="1"/>
</dbReference>
<dbReference type="CDD" id="cd16926">
    <property type="entry name" value="HATPase_MutL-MLH-PMS-like"/>
    <property type="match status" value="1"/>
</dbReference>
<feature type="compositionally biased region" description="Basic and acidic residues" evidence="3">
    <location>
        <begin position="1115"/>
        <end position="1125"/>
    </location>
</feature>
<evidence type="ECO:0000259" key="5">
    <source>
        <dbReference type="SMART" id="SM01340"/>
    </source>
</evidence>
<dbReference type="Proteomes" id="UP001365128">
    <property type="component" value="Unassembled WGS sequence"/>
</dbReference>
<comment type="similarity">
    <text evidence="1">Belongs to the DNA mismatch repair MutL/HexB family.</text>
</comment>
<feature type="compositionally biased region" description="Basic and acidic residues" evidence="3">
    <location>
        <begin position="742"/>
        <end position="751"/>
    </location>
</feature>
<dbReference type="Gene3D" id="3.30.1540.20">
    <property type="entry name" value="MutL, C-terminal domain, dimerisation subdomain"/>
    <property type="match status" value="1"/>
</dbReference>
<sequence length="1132" mass="122592">MATITPIEGRSVHQIQSGQVIVDLCSVVKELVENSLDAGATSIDVRFKNNGLDSIEVQDNGHGIAPPDYETIALKHYTSKLSSYTDLNSLRTFGFRGEALSSLCALSHFHILTARASDGAKGTRLDFELSGKLKGTSVVASQRGTTVVVEDLFHNLPVRRKELEKNIKREYGKVLGLLHAYACISSGVRFAVSNQAAKGKKIVVFSTKANPSTRENIANVYGAKTLSALIPLDLTLEMSPTAFGTQTAKNWSTQEDVSTREVKIVGQISRPVVGEGRQTPDRQMFFVNSRPCALPQVSKAVNEVYKGYNVTQSPFIFANLVMDTSAYDVNVSPDKRTILLHDQNALLEALKEALVRCFEEHDQSVPQAQVGKKQLGQFRPLNFAKSTPAPQEKETRDENDVPSSGPPEPNGTPVSLMQKFASRDVLTRSQLPAPAQRPSERAARELPKPAPTEEKGKQRAETEPGDSRQLSKSLAFDSSSSAPAPSSPLSRPVQDFNARLGFDTAAKRAPTPPSDGEDEEHEGCKTPRRRASSEAASPQHHQESATLSSTKGPIQNAFDRMRPKRAPAETATITIGDKTTTMTIGTPANPHKKRRIHTPKYDLDGKLLDQSGNKGSGKLGGFVSGLQMFRAPGTQAEESSGEEDEIEDGDADGKKSGSASEEEDEEEENEEENHRSDKHSEVLGGSDGDKSEAPRSIEADASDDEAEATRESERATSTPPPRQGSPLFVQNDEDDDDEYLDEETKKEREEARVAEMIAKAEEAAAKPSKDNIKRATSILKGRTSKQSTLQLIQTLDTSVDKIGRLATSLAQRIKPCREADGKAVDGANAEQSPEERLSLTVTKSDFARMRIIGQFNLGFIITVRPSSSKDGSPAATPPAPGASASASDDLFIIDQHASDEKINFERLSATYILTPQRLVHPLPLSLTAIEEETILSNPAPFAANGFLLETDTSGDQPVGQRCRLLGVPVAKEMGLVKGAGREEVFGIKDLEELIVLVGEMGGTASADEYTPSQSHDPKKPSKSIPRPAKVRKSLAMRACRSSIMIGRYLTTRQMRKVVDAMGEIDKPWNCPHGRPTMRHLAGLAEWRAWGEGDGLVGVGIGVEAEQGRGGSGGREVWDKFLKGDRSGTGTGV</sequence>
<dbReference type="InterPro" id="IPR036890">
    <property type="entry name" value="HATPase_C_sf"/>
</dbReference>
<feature type="domain" description="DNA mismatch repair protein S5" evidence="5">
    <location>
        <begin position="217"/>
        <end position="359"/>
    </location>
</feature>
<feature type="compositionally biased region" description="Low complexity" evidence="3">
    <location>
        <begin position="470"/>
        <end position="490"/>
    </location>
</feature>
<proteinExistence type="inferred from homology"/>
<dbReference type="EMBL" id="JBBPDW010000056">
    <property type="protein sequence ID" value="KAK7531215.1"/>
    <property type="molecule type" value="Genomic_DNA"/>
</dbReference>
<dbReference type="Pfam" id="PF13589">
    <property type="entry name" value="HATPase_c_3"/>
    <property type="match status" value="1"/>
</dbReference>